<evidence type="ECO:0000313" key="1">
    <source>
        <dbReference type="EMBL" id="KAK6796615.1"/>
    </source>
</evidence>
<sequence>MSHKAESHLTVRRGAPYSVLDSYFIAAQSCNIWWYRHSCCYN</sequence>
<reference evidence="1 2" key="1">
    <citation type="submission" date="2024-02" db="EMBL/GenBank/DDBJ databases">
        <title>de novo genome assembly of Solanum bulbocastanum strain 11H21.</title>
        <authorList>
            <person name="Hosaka A.J."/>
        </authorList>
    </citation>
    <scope>NUCLEOTIDE SEQUENCE [LARGE SCALE GENOMIC DNA]</scope>
    <source>
        <tissue evidence="1">Young leaves</tissue>
    </source>
</reference>
<name>A0AAN8YL72_SOLBU</name>
<proteinExistence type="predicted"/>
<evidence type="ECO:0000313" key="2">
    <source>
        <dbReference type="Proteomes" id="UP001371456"/>
    </source>
</evidence>
<keyword evidence="2" id="KW-1185">Reference proteome</keyword>
<comment type="caution">
    <text evidence="1">The sequence shown here is derived from an EMBL/GenBank/DDBJ whole genome shotgun (WGS) entry which is preliminary data.</text>
</comment>
<gene>
    <name evidence="1" type="ORF">RDI58_004316</name>
</gene>
<dbReference type="Proteomes" id="UP001371456">
    <property type="component" value="Unassembled WGS sequence"/>
</dbReference>
<dbReference type="AlphaFoldDB" id="A0AAN8YL72"/>
<dbReference type="EMBL" id="JBANQN010000002">
    <property type="protein sequence ID" value="KAK6796615.1"/>
    <property type="molecule type" value="Genomic_DNA"/>
</dbReference>
<protein>
    <submittedName>
        <fullName evidence="1">Uncharacterized protein</fullName>
    </submittedName>
</protein>
<accession>A0AAN8YL72</accession>
<organism evidence="1 2">
    <name type="scientific">Solanum bulbocastanum</name>
    <name type="common">Wild potato</name>
    <dbReference type="NCBI Taxonomy" id="147425"/>
    <lineage>
        <taxon>Eukaryota</taxon>
        <taxon>Viridiplantae</taxon>
        <taxon>Streptophyta</taxon>
        <taxon>Embryophyta</taxon>
        <taxon>Tracheophyta</taxon>
        <taxon>Spermatophyta</taxon>
        <taxon>Magnoliopsida</taxon>
        <taxon>eudicotyledons</taxon>
        <taxon>Gunneridae</taxon>
        <taxon>Pentapetalae</taxon>
        <taxon>asterids</taxon>
        <taxon>lamiids</taxon>
        <taxon>Solanales</taxon>
        <taxon>Solanaceae</taxon>
        <taxon>Solanoideae</taxon>
        <taxon>Solaneae</taxon>
        <taxon>Solanum</taxon>
    </lineage>
</organism>